<protein>
    <submittedName>
        <fullName evidence="1">Uncharacterized protein</fullName>
    </submittedName>
</protein>
<organism evidence="1 2">
    <name type="scientific">Streptosporangium pseudovulgare</name>
    <dbReference type="NCBI Taxonomy" id="35765"/>
    <lineage>
        <taxon>Bacteria</taxon>
        <taxon>Bacillati</taxon>
        <taxon>Actinomycetota</taxon>
        <taxon>Actinomycetes</taxon>
        <taxon>Streptosporangiales</taxon>
        <taxon>Streptosporangiaceae</taxon>
        <taxon>Streptosporangium</taxon>
    </lineage>
</organism>
<proteinExistence type="predicted"/>
<accession>A0ABQ2QZJ6</accession>
<dbReference type="RefSeq" id="WP_268246337.1">
    <property type="nucleotide sequence ID" value="NZ_BMQJ01000009.1"/>
</dbReference>
<gene>
    <name evidence="1" type="ORF">GCM10010140_40090</name>
</gene>
<dbReference type="Proteomes" id="UP000611554">
    <property type="component" value="Unassembled WGS sequence"/>
</dbReference>
<sequence length="42" mass="4964">MSELERLRWQLNVSWSLLSLHLERKNAAEIGSLRHLYNADRG</sequence>
<reference evidence="2" key="1">
    <citation type="journal article" date="2019" name="Int. J. Syst. Evol. Microbiol.">
        <title>The Global Catalogue of Microorganisms (GCM) 10K type strain sequencing project: providing services to taxonomists for standard genome sequencing and annotation.</title>
        <authorList>
            <consortium name="The Broad Institute Genomics Platform"/>
            <consortium name="The Broad Institute Genome Sequencing Center for Infectious Disease"/>
            <person name="Wu L."/>
            <person name="Ma J."/>
        </authorList>
    </citation>
    <scope>NUCLEOTIDE SEQUENCE [LARGE SCALE GENOMIC DNA]</scope>
    <source>
        <strain evidence="2">JCM 3115</strain>
    </source>
</reference>
<evidence type="ECO:0000313" key="2">
    <source>
        <dbReference type="Proteomes" id="UP000611554"/>
    </source>
</evidence>
<evidence type="ECO:0000313" key="1">
    <source>
        <dbReference type="EMBL" id="GGQ05731.1"/>
    </source>
</evidence>
<comment type="caution">
    <text evidence="1">The sequence shown here is derived from an EMBL/GenBank/DDBJ whole genome shotgun (WGS) entry which is preliminary data.</text>
</comment>
<keyword evidence="2" id="KW-1185">Reference proteome</keyword>
<name>A0ABQ2QZJ6_9ACTN</name>
<dbReference type="EMBL" id="BMQJ01000009">
    <property type="protein sequence ID" value="GGQ05731.1"/>
    <property type="molecule type" value="Genomic_DNA"/>
</dbReference>